<dbReference type="InterPro" id="IPR016032">
    <property type="entry name" value="Sig_transdc_resp-reg_C-effctor"/>
</dbReference>
<reference evidence="11" key="1">
    <citation type="submission" date="2015-08" db="EMBL/GenBank/DDBJ databases">
        <title>Genome sequencing project for genomic taxonomy and phylogenomics of Bacillus-like bacteria.</title>
        <authorList>
            <person name="Liu B."/>
            <person name="Wang J."/>
            <person name="Zhu Y."/>
            <person name="Liu G."/>
            <person name="Chen Q."/>
            <person name="Chen Z."/>
            <person name="Lan J."/>
            <person name="Che J."/>
            <person name="Ge C."/>
            <person name="Shi H."/>
            <person name="Pan Z."/>
            <person name="Liu X."/>
        </authorList>
    </citation>
    <scope>NUCLEOTIDE SEQUENCE [LARGE SCALE GENOMIC DNA]</scope>
    <source>
        <strain evidence="11">FJAT-4402</strain>
    </source>
</reference>
<dbReference type="EMBL" id="CP012600">
    <property type="protein sequence ID" value="ALC82207.1"/>
    <property type="molecule type" value="Genomic_DNA"/>
</dbReference>
<dbReference type="Gene3D" id="3.40.50.2300">
    <property type="match status" value="1"/>
</dbReference>
<evidence type="ECO:0000256" key="2">
    <source>
        <dbReference type="ARBA" id="ARBA00022490"/>
    </source>
</evidence>
<dbReference type="SUPFAM" id="SSF52172">
    <property type="entry name" value="CheY-like"/>
    <property type="match status" value="1"/>
</dbReference>
<dbReference type="InterPro" id="IPR000792">
    <property type="entry name" value="Tscrpt_reg_LuxR_C"/>
</dbReference>
<protein>
    <submittedName>
        <fullName evidence="10">Transcriptional regulator</fullName>
    </submittedName>
</protein>
<evidence type="ECO:0000259" key="9">
    <source>
        <dbReference type="PROSITE" id="PS50110"/>
    </source>
</evidence>
<evidence type="ECO:0000256" key="4">
    <source>
        <dbReference type="ARBA" id="ARBA00023015"/>
    </source>
</evidence>
<sequence>MKKLLVIDDHPAVMEGTKAILETNQEYVVDCLNPHSSEDEFVKNNDFSLYDVILMDLNLGNVNGIDLTKKILEAYPSCKIVVYTGYEVDDYFDEAIKAGMYGAISKAESKEKIIKYISHVIDNEILVPFPYLKQLITHKKSKSQNNNEHELLTERECLILQEVEQGLTNQEIADVLHLSKRSIEYSLTSIFNKLNVGSRTEAVLIAKSEGVLDS</sequence>
<evidence type="ECO:0000313" key="10">
    <source>
        <dbReference type="EMBL" id="ALC82207.1"/>
    </source>
</evidence>
<dbReference type="CDD" id="cd06170">
    <property type="entry name" value="LuxR_C_like"/>
    <property type="match status" value="1"/>
</dbReference>
<name>A0A0M5JA69_9BACI</name>
<evidence type="ECO:0000256" key="1">
    <source>
        <dbReference type="ARBA" id="ARBA00004496"/>
    </source>
</evidence>
<dbReference type="Proteomes" id="UP000067625">
    <property type="component" value="Chromosome"/>
</dbReference>
<comment type="subcellular location">
    <subcellularLocation>
        <location evidence="1">Cytoplasm</location>
    </subcellularLocation>
</comment>
<organism evidence="10 11">
    <name type="scientific">Bacillus gobiensis</name>
    <dbReference type="NCBI Taxonomy" id="1441095"/>
    <lineage>
        <taxon>Bacteria</taxon>
        <taxon>Bacillati</taxon>
        <taxon>Bacillota</taxon>
        <taxon>Bacilli</taxon>
        <taxon>Bacillales</taxon>
        <taxon>Bacillaceae</taxon>
        <taxon>Bacillus</taxon>
    </lineage>
</organism>
<dbReference type="CDD" id="cd17535">
    <property type="entry name" value="REC_NarL-like"/>
    <property type="match status" value="1"/>
</dbReference>
<dbReference type="PATRIC" id="fig|1441095.3.peg.2608"/>
<dbReference type="PROSITE" id="PS50043">
    <property type="entry name" value="HTH_LUXR_2"/>
    <property type="match status" value="1"/>
</dbReference>
<keyword evidence="11" id="KW-1185">Reference proteome</keyword>
<proteinExistence type="predicted"/>
<dbReference type="InterPro" id="IPR011006">
    <property type="entry name" value="CheY-like_superfamily"/>
</dbReference>
<keyword evidence="2" id="KW-0963">Cytoplasm</keyword>
<evidence type="ECO:0000313" key="11">
    <source>
        <dbReference type="Proteomes" id="UP000067625"/>
    </source>
</evidence>
<dbReference type="InterPro" id="IPR001789">
    <property type="entry name" value="Sig_transdc_resp-reg_receiver"/>
</dbReference>
<evidence type="ECO:0000256" key="6">
    <source>
        <dbReference type="ARBA" id="ARBA00023163"/>
    </source>
</evidence>
<keyword evidence="5" id="KW-0238">DNA-binding</keyword>
<keyword evidence="4" id="KW-0805">Transcription regulation</keyword>
<dbReference type="Pfam" id="PF00072">
    <property type="entry name" value="Response_reg"/>
    <property type="match status" value="1"/>
</dbReference>
<dbReference type="PRINTS" id="PR00038">
    <property type="entry name" value="HTHLUXR"/>
</dbReference>
<dbReference type="GO" id="GO:0005737">
    <property type="term" value="C:cytoplasm"/>
    <property type="evidence" value="ECO:0007669"/>
    <property type="project" value="UniProtKB-SubCell"/>
</dbReference>
<dbReference type="RefSeq" id="WP_053603991.1">
    <property type="nucleotide sequence ID" value="NZ_CP012600.1"/>
</dbReference>
<dbReference type="GO" id="GO:0000160">
    <property type="term" value="P:phosphorelay signal transduction system"/>
    <property type="evidence" value="ECO:0007669"/>
    <property type="project" value="InterPro"/>
</dbReference>
<feature type="modified residue" description="4-aspartylphosphate" evidence="7">
    <location>
        <position position="56"/>
    </location>
</feature>
<dbReference type="STRING" id="1441095.AM592_11920"/>
<dbReference type="PANTHER" id="PTHR43214">
    <property type="entry name" value="TWO-COMPONENT RESPONSE REGULATOR"/>
    <property type="match status" value="1"/>
</dbReference>
<dbReference type="PANTHER" id="PTHR43214:SF1">
    <property type="entry name" value="TRANSCRIPTIONAL REGULATORY PROTEIN COMA"/>
    <property type="match status" value="1"/>
</dbReference>
<dbReference type="GO" id="GO:0003677">
    <property type="term" value="F:DNA binding"/>
    <property type="evidence" value="ECO:0007669"/>
    <property type="project" value="UniProtKB-KW"/>
</dbReference>
<keyword evidence="6" id="KW-0804">Transcription</keyword>
<evidence type="ECO:0000256" key="5">
    <source>
        <dbReference type="ARBA" id="ARBA00023125"/>
    </source>
</evidence>
<dbReference type="Pfam" id="PF00196">
    <property type="entry name" value="GerE"/>
    <property type="match status" value="1"/>
</dbReference>
<keyword evidence="3 7" id="KW-0597">Phosphoprotein</keyword>
<dbReference type="InterPro" id="IPR058245">
    <property type="entry name" value="NreC/VraR/RcsB-like_REC"/>
</dbReference>
<dbReference type="InterPro" id="IPR039420">
    <property type="entry name" value="WalR-like"/>
</dbReference>
<gene>
    <name evidence="10" type="ORF">AM592_11920</name>
</gene>
<dbReference type="GO" id="GO:0006355">
    <property type="term" value="P:regulation of DNA-templated transcription"/>
    <property type="evidence" value="ECO:0007669"/>
    <property type="project" value="InterPro"/>
</dbReference>
<dbReference type="PROSITE" id="PS00622">
    <property type="entry name" value="HTH_LUXR_1"/>
    <property type="match status" value="1"/>
</dbReference>
<dbReference type="SMART" id="SM00448">
    <property type="entry name" value="REC"/>
    <property type="match status" value="1"/>
</dbReference>
<dbReference type="SMART" id="SM00421">
    <property type="entry name" value="HTH_LUXR"/>
    <property type="match status" value="1"/>
</dbReference>
<evidence type="ECO:0000256" key="7">
    <source>
        <dbReference type="PROSITE-ProRule" id="PRU00169"/>
    </source>
</evidence>
<evidence type="ECO:0000259" key="8">
    <source>
        <dbReference type="PROSITE" id="PS50043"/>
    </source>
</evidence>
<feature type="domain" description="Response regulatory" evidence="9">
    <location>
        <begin position="3"/>
        <end position="121"/>
    </location>
</feature>
<feature type="domain" description="HTH luxR-type" evidence="8">
    <location>
        <begin position="145"/>
        <end position="210"/>
    </location>
</feature>
<evidence type="ECO:0000256" key="3">
    <source>
        <dbReference type="ARBA" id="ARBA00022553"/>
    </source>
</evidence>
<accession>A0A0M5JA69</accession>
<dbReference type="PROSITE" id="PS50110">
    <property type="entry name" value="RESPONSE_REGULATORY"/>
    <property type="match status" value="1"/>
</dbReference>
<dbReference type="SUPFAM" id="SSF46894">
    <property type="entry name" value="C-terminal effector domain of the bipartite response regulators"/>
    <property type="match status" value="1"/>
</dbReference>
<dbReference type="AlphaFoldDB" id="A0A0M5JA69"/>
<dbReference type="OrthoDB" id="118459at2"/>
<reference evidence="10 11" key="2">
    <citation type="journal article" date="2016" name="Int. J. Syst. Evol. Microbiol.">
        <title>Bacillus gobiensis sp. nov., isolated from a soil sample.</title>
        <authorList>
            <person name="Liu B."/>
            <person name="Liu G.H."/>
            <person name="Cetin S."/>
            <person name="Schumann P."/>
            <person name="Pan Z.Z."/>
            <person name="Chen Q.Q."/>
        </authorList>
    </citation>
    <scope>NUCLEOTIDE SEQUENCE [LARGE SCALE GENOMIC DNA]</scope>
    <source>
        <strain evidence="10 11">FJAT-4402</strain>
    </source>
</reference>